<dbReference type="EMBL" id="CP053452">
    <property type="protein sequence ID" value="QJX00835.1"/>
    <property type="molecule type" value="Genomic_DNA"/>
</dbReference>
<dbReference type="AlphaFoldDB" id="A0A6M5Z551"/>
<proteinExistence type="predicted"/>
<evidence type="ECO:0000313" key="1">
    <source>
        <dbReference type="EMBL" id="QJX00835.1"/>
    </source>
</evidence>
<keyword evidence="2" id="KW-1185">Reference proteome</keyword>
<organism evidence="1 2">
    <name type="scientific">Frigoriglobus tundricola</name>
    <dbReference type="NCBI Taxonomy" id="2774151"/>
    <lineage>
        <taxon>Bacteria</taxon>
        <taxon>Pseudomonadati</taxon>
        <taxon>Planctomycetota</taxon>
        <taxon>Planctomycetia</taxon>
        <taxon>Gemmatales</taxon>
        <taxon>Gemmataceae</taxon>
        <taxon>Frigoriglobus</taxon>
    </lineage>
</organism>
<dbReference type="KEGG" id="ftj:FTUN_8473"/>
<reference evidence="2" key="1">
    <citation type="submission" date="2020-05" db="EMBL/GenBank/DDBJ databases">
        <title>Frigoriglobus tundricola gen. nov., sp. nov., a psychrotolerant cellulolytic planctomycete of the family Gemmataceae with two divergent copies of 16S rRNA gene.</title>
        <authorList>
            <person name="Kulichevskaya I.S."/>
            <person name="Ivanova A.A."/>
            <person name="Naumoff D.G."/>
            <person name="Beletsky A.V."/>
            <person name="Rijpstra W.I.C."/>
            <person name="Sinninghe Damste J.S."/>
            <person name="Mardanov A.V."/>
            <person name="Ravin N.V."/>
            <person name="Dedysh S.N."/>
        </authorList>
    </citation>
    <scope>NUCLEOTIDE SEQUENCE [LARGE SCALE GENOMIC DNA]</scope>
    <source>
        <strain evidence="2">PL17</strain>
    </source>
</reference>
<gene>
    <name evidence="1" type="ORF">FTUN_8473</name>
</gene>
<sequence>MLPGQKFGLGECQQEIGVVGVGVEERLQCRSRALGVRTGPLKCPLPLDRAGKGAECARFLQVGGGIGAVAFESGLLSGQQVHLGISAPVAPEPVQ</sequence>
<name>A0A6M5Z551_9BACT</name>
<dbReference type="Proteomes" id="UP000503447">
    <property type="component" value="Chromosome"/>
</dbReference>
<accession>A0A6M5Z551</accession>
<evidence type="ECO:0000313" key="2">
    <source>
        <dbReference type="Proteomes" id="UP000503447"/>
    </source>
</evidence>
<protein>
    <submittedName>
        <fullName evidence="1">Uncharacterized protein</fullName>
    </submittedName>
</protein>